<comment type="subcellular location">
    <subcellularLocation>
        <location evidence="1 13">Cell outer membrane</location>
        <topology evidence="1 13">Multi-pass membrane protein</topology>
    </subcellularLocation>
</comment>
<keyword evidence="3 13" id="KW-0813">Transport</keyword>
<keyword evidence="11 13" id="KW-0472">Membrane</keyword>
<dbReference type="InterPro" id="IPR039426">
    <property type="entry name" value="TonB-dep_rcpt-like"/>
</dbReference>
<dbReference type="PATRIC" id="fig|251221.4.peg.312"/>
<dbReference type="SUPFAM" id="SSF56935">
    <property type="entry name" value="Porins"/>
    <property type="match status" value="1"/>
</dbReference>
<evidence type="ECO:0000259" key="17">
    <source>
        <dbReference type="Pfam" id="PF07715"/>
    </source>
</evidence>
<dbReference type="InterPro" id="IPR010105">
    <property type="entry name" value="TonB_sidphr_rcpt"/>
</dbReference>
<proteinExistence type="inferred from homology"/>
<evidence type="ECO:0000256" key="1">
    <source>
        <dbReference type="ARBA" id="ARBA00004571"/>
    </source>
</evidence>
<reference evidence="18 19" key="1">
    <citation type="journal article" date="2003" name="DNA Res.">
        <title>Complete genome structure of Gloeobacter violaceus PCC 7421, a cyanobacterium that lacks thylakoids.</title>
        <authorList>
            <person name="Nakamura Y."/>
            <person name="Kaneko T."/>
            <person name="Sato S."/>
            <person name="Mimuro M."/>
            <person name="Miyashita H."/>
            <person name="Tsuchiya T."/>
            <person name="Sasamoto S."/>
            <person name="Watanabe A."/>
            <person name="Kawashima K."/>
            <person name="Kishida Y."/>
            <person name="Kiyokawa C."/>
            <person name="Kohara M."/>
            <person name="Matsumoto M."/>
            <person name="Matsuno A."/>
            <person name="Nakazaki N."/>
            <person name="Shimpo S."/>
            <person name="Takeuchi C."/>
            <person name="Yamada M."/>
            <person name="Tabata S."/>
        </authorList>
    </citation>
    <scope>NUCLEOTIDE SEQUENCE [LARGE SCALE GENOMIC DNA]</scope>
    <source>
        <strain evidence="19">ATCC 29082 / PCC 7421</strain>
    </source>
</reference>
<dbReference type="InterPro" id="IPR037066">
    <property type="entry name" value="Plug_dom_sf"/>
</dbReference>
<accession>Q7NNU8</accession>
<dbReference type="GO" id="GO:0009279">
    <property type="term" value="C:cell outer membrane"/>
    <property type="evidence" value="ECO:0000318"/>
    <property type="project" value="GO_Central"/>
</dbReference>
<dbReference type="CDD" id="cd01347">
    <property type="entry name" value="ligand_gated_channel"/>
    <property type="match status" value="1"/>
</dbReference>
<feature type="domain" description="TonB-dependent receptor plug" evidence="17">
    <location>
        <begin position="125"/>
        <end position="223"/>
    </location>
</feature>
<dbReference type="Gene3D" id="2.40.170.20">
    <property type="entry name" value="TonB-dependent receptor, beta-barrel domain"/>
    <property type="match status" value="1"/>
</dbReference>
<dbReference type="InterPro" id="IPR000531">
    <property type="entry name" value="Beta-barrel_TonB"/>
</dbReference>
<dbReference type="GO" id="GO:0015344">
    <property type="term" value="F:siderophore uptake transmembrane transporter activity"/>
    <property type="evidence" value="ECO:0000318"/>
    <property type="project" value="GO_Central"/>
</dbReference>
<dbReference type="EMBL" id="BA000045">
    <property type="protein sequence ID" value="BAC88252.1"/>
    <property type="molecule type" value="Genomic_DNA"/>
</dbReference>
<keyword evidence="10 14" id="KW-0798">TonB box</keyword>
<protein>
    <submittedName>
        <fullName evidence="18">Ferrichrome-iron receptor</fullName>
    </submittedName>
</protein>
<keyword evidence="6 13" id="KW-0812">Transmembrane</keyword>
<dbReference type="GO" id="GO:0015891">
    <property type="term" value="P:siderophore transport"/>
    <property type="evidence" value="ECO:0007669"/>
    <property type="project" value="InterPro"/>
</dbReference>
<dbReference type="KEGG" id="gvi:gll0311"/>
<keyword evidence="7" id="KW-0732">Signal</keyword>
<evidence type="ECO:0000256" key="8">
    <source>
        <dbReference type="ARBA" id="ARBA00023004"/>
    </source>
</evidence>
<dbReference type="Pfam" id="PF00593">
    <property type="entry name" value="TonB_dep_Rec_b-barrel"/>
    <property type="match status" value="1"/>
</dbReference>
<dbReference type="PhylomeDB" id="Q7NNU8"/>
<feature type="domain" description="TonB-dependent receptor-like beta-barrel" evidence="16">
    <location>
        <begin position="295"/>
        <end position="727"/>
    </location>
</feature>
<evidence type="ECO:0000256" key="5">
    <source>
        <dbReference type="ARBA" id="ARBA00022496"/>
    </source>
</evidence>
<evidence type="ECO:0000259" key="16">
    <source>
        <dbReference type="Pfam" id="PF00593"/>
    </source>
</evidence>
<dbReference type="InterPro" id="IPR036942">
    <property type="entry name" value="Beta-barrel_TonB_sf"/>
</dbReference>
<dbReference type="PROSITE" id="PS52016">
    <property type="entry name" value="TONB_DEPENDENT_REC_3"/>
    <property type="match status" value="1"/>
</dbReference>
<dbReference type="OrthoDB" id="427542at2"/>
<dbReference type="FunFam" id="2.170.130.10:FF:000001">
    <property type="entry name" value="Catecholate siderophore TonB-dependent receptor"/>
    <property type="match status" value="1"/>
</dbReference>
<feature type="compositionally biased region" description="Low complexity" evidence="15">
    <location>
        <begin position="79"/>
        <end position="94"/>
    </location>
</feature>
<comment type="similarity">
    <text evidence="2 13 14">Belongs to the TonB-dependent receptor family.</text>
</comment>
<evidence type="ECO:0000256" key="14">
    <source>
        <dbReference type="RuleBase" id="RU003357"/>
    </source>
</evidence>
<evidence type="ECO:0000256" key="12">
    <source>
        <dbReference type="ARBA" id="ARBA00023237"/>
    </source>
</evidence>
<keyword evidence="12 13" id="KW-0998">Cell outer membrane</keyword>
<dbReference type="InterPro" id="IPR012910">
    <property type="entry name" value="Plug_dom"/>
</dbReference>
<feature type="region of interest" description="Disordered" evidence="15">
    <location>
        <begin position="73"/>
        <end position="127"/>
    </location>
</feature>
<dbReference type="AlphaFoldDB" id="Q7NNU8"/>
<evidence type="ECO:0000256" key="10">
    <source>
        <dbReference type="ARBA" id="ARBA00023077"/>
    </source>
</evidence>
<dbReference type="PANTHER" id="PTHR32552">
    <property type="entry name" value="FERRICHROME IRON RECEPTOR-RELATED"/>
    <property type="match status" value="1"/>
</dbReference>
<keyword evidence="19" id="KW-1185">Reference proteome</keyword>
<keyword evidence="18" id="KW-0675">Receptor</keyword>
<keyword evidence="9" id="KW-0406">Ion transport</keyword>
<evidence type="ECO:0000256" key="6">
    <source>
        <dbReference type="ARBA" id="ARBA00022692"/>
    </source>
</evidence>
<evidence type="ECO:0000313" key="18">
    <source>
        <dbReference type="EMBL" id="BAC88252.1"/>
    </source>
</evidence>
<name>Q7NNU8_GLOVI</name>
<evidence type="ECO:0000256" key="13">
    <source>
        <dbReference type="PROSITE-ProRule" id="PRU01360"/>
    </source>
</evidence>
<evidence type="ECO:0000256" key="2">
    <source>
        <dbReference type="ARBA" id="ARBA00009810"/>
    </source>
</evidence>
<evidence type="ECO:0000256" key="3">
    <source>
        <dbReference type="ARBA" id="ARBA00022448"/>
    </source>
</evidence>
<evidence type="ECO:0000313" key="19">
    <source>
        <dbReference type="Proteomes" id="UP000000557"/>
    </source>
</evidence>
<evidence type="ECO:0000256" key="11">
    <source>
        <dbReference type="ARBA" id="ARBA00023136"/>
    </source>
</evidence>
<organism evidence="18 19">
    <name type="scientific">Gloeobacter violaceus (strain ATCC 29082 / PCC 7421)</name>
    <dbReference type="NCBI Taxonomy" id="251221"/>
    <lineage>
        <taxon>Bacteria</taxon>
        <taxon>Bacillati</taxon>
        <taxon>Cyanobacteriota</taxon>
        <taxon>Cyanophyceae</taxon>
        <taxon>Gloeobacterales</taxon>
        <taxon>Gloeobacteraceae</taxon>
        <taxon>Gloeobacter</taxon>
    </lineage>
</organism>
<feature type="compositionally biased region" description="Polar residues" evidence="15">
    <location>
        <begin position="104"/>
        <end position="127"/>
    </location>
</feature>
<keyword evidence="8" id="KW-0408">Iron</keyword>
<dbReference type="GO" id="GO:0038023">
    <property type="term" value="F:signaling receptor activity"/>
    <property type="evidence" value="ECO:0007669"/>
    <property type="project" value="InterPro"/>
</dbReference>
<gene>
    <name evidence="18" type="ordered locus">gll0311</name>
</gene>
<evidence type="ECO:0000256" key="7">
    <source>
        <dbReference type="ARBA" id="ARBA00022729"/>
    </source>
</evidence>
<keyword evidence="5" id="KW-0410">Iron transport</keyword>
<evidence type="ECO:0000256" key="9">
    <source>
        <dbReference type="ARBA" id="ARBA00023065"/>
    </source>
</evidence>
<dbReference type="eggNOG" id="COG4774">
    <property type="taxonomic scope" value="Bacteria"/>
</dbReference>
<dbReference type="Pfam" id="PF07715">
    <property type="entry name" value="Plug"/>
    <property type="match status" value="1"/>
</dbReference>
<dbReference type="GO" id="GO:0033214">
    <property type="term" value="P:siderophore-iron import into cell"/>
    <property type="evidence" value="ECO:0000318"/>
    <property type="project" value="GO_Central"/>
</dbReference>
<dbReference type="Proteomes" id="UP000000557">
    <property type="component" value="Chromosome"/>
</dbReference>
<dbReference type="HOGENOM" id="CLU_008287_9_4_3"/>
<dbReference type="FunFam" id="2.40.170.20:FF:000005">
    <property type="entry name" value="TonB-dependent siderophore receptor"/>
    <property type="match status" value="1"/>
</dbReference>
<dbReference type="EnsemblBacteria" id="BAC88252">
    <property type="protein sequence ID" value="BAC88252"/>
    <property type="gene ID" value="BAC88252"/>
</dbReference>
<keyword evidence="4 13" id="KW-1134">Transmembrane beta strand</keyword>
<evidence type="ECO:0000256" key="4">
    <source>
        <dbReference type="ARBA" id="ARBA00022452"/>
    </source>
</evidence>
<dbReference type="STRING" id="251221.gene:10757783"/>
<dbReference type="NCBIfam" id="TIGR01783">
    <property type="entry name" value="TonB-siderophor"/>
    <property type="match status" value="1"/>
</dbReference>
<dbReference type="Gene3D" id="2.170.130.10">
    <property type="entry name" value="TonB-dependent receptor, plug domain"/>
    <property type="match status" value="1"/>
</dbReference>
<sequence>MDLLDPVPRHLQCRRSRQKSFARGGSLSMIDRNTLLLLAGGLLLLCAAPTPAQQVAAVPLEVPRLDQIPTASTSAAHLAQQPAEPSQAQAPAQPDAEELDEVTVTGTGTYRRSRSSTATKTDTPILDTPQSIQVIPRQVIEDQGTVRLRDALRNVSGVYLQSTDGNIGEYFNIRGFSARSYTNAFLSSGTDSLLSLDTANIERVEVLKGPSSVLFGRAEPSGVVNYVTKRPLPAPYAAVAFTAGSYNFYRTTADLSGPLTSDGALAYRLNVAYEDANSFRGVQGRRVFFAPVLEWKIGPDTKLNFEIEHNRDNRVFDPGLFAVGTGVAPVPYSRLYADPRGLIFGYATRATAVLEHRFAENLTMRTGGRYANYLESFPLQFTPGELLADNRTLVLAYLEGNQFYENVAFQNDLVWRAQTGSVDHTVLFGLELSKFATGFAGTFGSANSIDIFQPPPYTYEFPPASERFPFMGNTTTSGFGVYLQDQISFSDNLKLVLGGRYDTVSAPFTDLLAGTVNPSEGQAFSPRVGLLYKPAANVSLFANFNQSFAPSFGRSATGTPFLPTRGTGYELGAKAELLGGRLFANLALYKIAKANVVTRDPANPGFSIQVGEQESQGIELDLTGEILPGWNLIASYAYTDAKISRDNTFPVGNRLPTAPLHGGSLWSAYRVSEGALAGWGVGAGVFAVGERFGDLDNSFSVPGYTRVDAALYYRRGWLNAAINFKNLLGTQYIEAATFRYAVHPGAPFTVQGTFEVRF</sequence>
<dbReference type="PANTHER" id="PTHR32552:SF68">
    <property type="entry name" value="FERRICHROME OUTER MEMBRANE TRANSPORTER_PHAGE RECEPTOR"/>
    <property type="match status" value="1"/>
</dbReference>
<dbReference type="InParanoid" id="Q7NNU8"/>
<reference evidence="18 19" key="2">
    <citation type="journal article" date="2003" name="DNA Res.">
        <title>Complete genome structure of Gloeobacter violaceus PCC 7421, a cyanobacterium that lacks thylakoids (supplement).</title>
        <authorList>
            <person name="Nakamura Y."/>
            <person name="Kaneko T."/>
            <person name="Sato S."/>
            <person name="Mimuro M."/>
            <person name="Miyashita H."/>
            <person name="Tsuchiya T."/>
            <person name="Sasamoto S."/>
            <person name="Watanabe A."/>
            <person name="Kawashima K."/>
            <person name="Kishida Y."/>
            <person name="Kiyokawa C."/>
            <person name="Kohara M."/>
            <person name="Matsumoto M."/>
            <person name="Matsuno A."/>
            <person name="Nakazaki N."/>
            <person name="Shimpo S."/>
            <person name="Takeuchi C."/>
            <person name="Yamada M."/>
            <person name="Tabata S."/>
        </authorList>
    </citation>
    <scope>NUCLEOTIDE SEQUENCE [LARGE SCALE GENOMIC DNA]</scope>
    <source>
        <strain evidence="19">ATCC 29082 / PCC 7421</strain>
    </source>
</reference>
<evidence type="ECO:0000256" key="15">
    <source>
        <dbReference type="SAM" id="MobiDB-lite"/>
    </source>
</evidence>